<keyword evidence="9" id="KW-1185">Reference proteome</keyword>
<keyword evidence="2 4" id="KW-0863">Zinc-finger</keyword>
<evidence type="ECO:0000256" key="3">
    <source>
        <dbReference type="ARBA" id="ARBA00022833"/>
    </source>
</evidence>
<feature type="compositionally biased region" description="Acidic residues" evidence="6">
    <location>
        <begin position="368"/>
        <end position="377"/>
    </location>
</feature>
<feature type="compositionally biased region" description="Polar residues" evidence="6">
    <location>
        <begin position="334"/>
        <end position="349"/>
    </location>
</feature>
<feature type="domain" description="RING-type" evidence="7">
    <location>
        <begin position="215"/>
        <end position="251"/>
    </location>
</feature>
<organism evidence="8 9">
    <name type="scientific">Absidia repens</name>
    <dbReference type="NCBI Taxonomy" id="90262"/>
    <lineage>
        <taxon>Eukaryota</taxon>
        <taxon>Fungi</taxon>
        <taxon>Fungi incertae sedis</taxon>
        <taxon>Mucoromycota</taxon>
        <taxon>Mucoromycotina</taxon>
        <taxon>Mucoromycetes</taxon>
        <taxon>Mucorales</taxon>
        <taxon>Cunninghamellaceae</taxon>
        <taxon>Absidia</taxon>
    </lineage>
</organism>
<feature type="region of interest" description="Disordered" evidence="6">
    <location>
        <begin position="259"/>
        <end position="287"/>
    </location>
</feature>
<feature type="compositionally biased region" description="Pro residues" evidence="6">
    <location>
        <begin position="384"/>
        <end position="402"/>
    </location>
</feature>
<evidence type="ECO:0000313" key="8">
    <source>
        <dbReference type="EMBL" id="ORZ08899.1"/>
    </source>
</evidence>
<dbReference type="AlphaFoldDB" id="A0A1X2I3Z6"/>
<evidence type="ECO:0000256" key="2">
    <source>
        <dbReference type="ARBA" id="ARBA00022771"/>
    </source>
</evidence>
<dbReference type="PROSITE" id="PS50089">
    <property type="entry name" value="ZF_RING_2"/>
    <property type="match status" value="1"/>
</dbReference>
<evidence type="ECO:0000256" key="5">
    <source>
        <dbReference type="SAM" id="Coils"/>
    </source>
</evidence>
<dbReference type="PROSITE" id="PS00518">
    <property type="entry name" value="ZF_RING_1"/>
    <property type="match status" value="1"/>
</dbReference>
<reference evidence="8 9" key="1">
    <citation type="submission" date="2016-07" db="EMBL/GenBank/DDBJ databases">
        <title>Pervasive Adenine N6-methylation of Active Genes in Fungi.</title>
        <authorList>
            <consortium name="DOE Joint Genome Institute"/>
            <person name="Mondo S.J."/>
            <person name="Dannebaum R.O."/>
            <person name="Kuo R.C."/>
            <person name="Labutti K."/>
            <person name="Haridas S."/>
            <person name="Kuo A."/>
            <person name="Salamov A."/>
            <person name="Ahrendt S.R."/>
            <person name="Lipzen A."/>
            <person name="Sullivan W."/>
            <person name="Andreopoulos W.B."/>
            <person name="Clum A."/>
            <person name="Lindquist E."/>
            <person name="Daum C."/>
            <person name="Ramamoorthy G.K."/>
            <person name="Gryganskyi A."/>
            <person name="Culley D."/>
            <person name="Magnuson J.K."/>
            <person name="James T.Y."/>
            <person name="O'Malley M.A."/>
            <person name="Stajich J.E."/>
            <person name="Spatafora J.W."/>
            <person name="Visel A."/>
            <person name="Grigoriev I.V."/>
        </authorList>
    </citation>
    <scope>NUCLEOTIDE SEQUENCE [LARGE SCALE GENOMIC DNA]</scope>
    <source>
        <strain evidence="8 9">NRRL 1336</strain>
    </source>
</reference>
<feature type="compositionally biased region" description="Low complexity" evidence="6">
    <location>
        <begin position="307"/>
        <end position="321"/>
    </location>
</feature>
<keyword evidence="3" id="KW-0862">Zinc</keyword>
<name>A0A1X2I3Z6_9FUNG</name>
<evidence type="ECO:0000256" key="1">
    <source>
        <dbReference type="ARBA" id="ARBA00022723"/>
    </source>
</evidence>
<dbReference type="InterPro" id="IPR001841">
    <property type="entry name" value="Znf_RING"/>
</dbReference>
<evidence type="ECO:0000256" key="4">
    <source>
        <dbReference type="PROSITE-ProRule" id="PRU00175"/>
    </source>
</evidence>
<evidence type="ECO:0000259" key="7">
    <source>
        <dbReference type="PROSITE" id="PS50089"/>
    </source>
</evidence>
<sequence>MTLKPSIFINLLSTLKKTKRSHATDHTNHSTGAPQARLHMIDSAFSTGSNTEAKWEDELERVHQYGQQLSDNWYEALEQLTLLVDKVTSPFLNTNRISLHLAQLFIESYRDDWGNRHTGKNTYKDKIQQVDHRFSDHLDLKQCAIGICELEKDLFNYRQTMDQQLTSLWNSRQADQLMNSWKDYLQQYHHELNQMEKKFKALLDTSSPNPDEFTCAVCLSIFTDPITLQPCLHTFCKDCVQHIYCTCKLTECGSPCHDATNRSTNNDDDDDDSYLPDSDRRRKSGTKAKIISQRLSSAYKPRYRSMTPSKTPSPTLPSPSSRQHSFLRSPLKRFTSNISTPLNSGSAISNIPCRASPPSYSDPTTIEINEDIDDDDSALQISSPTPPPRSSVPTPSPSPLPSTPTSNNNNNNANNTMSINAGSVMLQCACPLSWSVPPAAQCPLCRHPFGPENCTSAIALDNLIQFYFPRRDKARQRYNARQRQLKRRSFLASVAQKCVPSFTSTSVPLPPRRLPPTLPPSSYFPPLPAPLSAVIPRI</sequence>
<dbReference type="Proteomes" id="UP000193560">
    <property type="component" value="Unassembled WGS sequence"/>
</dbReference>
<keyword evidence="1" id="KW-0479">Metal-binding</keyword>
<comment type="caution">
    <text evidence="8">The sequence shown here is derived from an EMBL/GenBank/DDBJ whole genome shotgun (WGS) entry which is preliminary data.</text>
</comment>
<keyword evidence="5" id="KW-0175">Coiled coil</keyword>
<feature type="coiled-coil region" evidence="5">
    <location>
        <begin position="178"/>
        <end position="205"/>
    </location>
</feature>
<dbReference type="InterPro" id="IPR013083">
    <property type="entry name" value="Znf_RING/FYVE/PHD"/>
</dbReference>
<dbReference type="SUPFAM" id="SSF57850">
    <property type="entry name" value="RING/U-box"/>
    <property type="match status" value="1"/>
</dbReference>
<gene>
    <name evidence="8" type="ORF">BCR42DRAFT_495187</name>
</gene>
<dbReference type="PANTHER" id="PTHR23327">
    <property type="entry name" value="RING FINGER PROTEIN 127"/>
    <property type="match status" value="1"/>
</dbReference>
<dbReference type="InterPro" id="IPR017907">
    <property type="entry name" value="Znf_RING_CS"/>
</dbReference>
<dbReference type="Gene3D" id="3.30.40.10">
    <property type="entry name" value="Zinc/RING finger domain, C3HC4 (zinc finger)"/>
    <property type="match status" value="1"/>
</dbReference>
<dbReference type="GO" id="GO:0008270">
    <property type="term" value="F:zinc ion binding"/>
    <property type="evidence" value="ECO:0007669"/>
    <property type="project" value="UniProtKB-KW"/>
</dbReference>
<proteinExistence type="predicted"/>
<evidence type="ECO:0000313" key="9">
    <source>
        <dbReference type="Proteomes" id="UP000193560"/>
    </source>
</evidence>
<feature type="compositionally biased region" description="Low complexity" evidence="6">
    <location>
        <begin position="403"/>
        <end position="416"/>
    </location>
</feature>
<protein>
    <recommendedName>
        <fullName evidence="7">RING-type domain-containing protein</fullName>
    </recommendedName>
</protein>
<evidence type="ECO:0000256" key="6">
    <source>
        <dbReference type="SAM" id="MobiDB-lite"/>
    </source>
</evidence>
<feature type="region of interest" description="Disordered" evidence="6">
    <location>
        <begin position="299"/>
        <end position="416"/>
    </location>
</feature>
<dbReference type="EMBL" id="MCGE01000029">
    <property type="protein sequence ID" value="ORZ08899.1"/>
    <property type="molecule type" value="Genomic_DNA"/>
</dbReference>
<dbReference type="PANTHER" id="PTHR23327:SF51">
    <property type="entry name" value="TRANSCRIPTIONAL REGULATOR OF YEAST FORM ADHERENCE 3"/>
    <property type="match status" value="1"/>
</dbReference>
<accession>A0A1X2I3Z6</accession>
<dbReference type="OrthoDB" id="2358609at2759"/>